<dbReference type="Pfam" id="PF18901">
    <property type="entry name" value="DUF5657"/>
    <property type="match status" value="1"/>
</dbReference>
<dbReference type="Proteomes" id="UP000034793">
    <property type="component" value="Unassembled WGS sequence"/>
</dbReference>
<gene>
    <name evidence="2" type="ORF">UT61_C0031G0004</name>
</gene>
<keyword evidence="1" id="KW-0812">Transmembrane</keyword>
<sequence length="73" mass="8135">MEILSSFPDQTFLVIKVILIVLVAFYTIFSVVLIKQVSLMTQTVQMALSKSIKAVAVLHFFVSLGLLIFVLFA</sequence>
<comment type="caution">
    <text evidence="2">The sequence shown here is derived from an EMBL/GenBank/DDBJ whole genome shotgun (WGS) entry which is preliminary data.</text>
</comment>
<dbReference type="EMBL" id="LBXL01000031">
    <property type="protein sequence ID" value="KKR29401.1"/>
    <property type="molecule type" value="Genomic_DNA"/>
</dbReference>
<reference evidence="2 3" key="1">
    <citation type="journal article" date="2015" name="Nature">
        <title>rRNA introns, odd ribosomes, and small enigmatic genomes across a large radiation of phyla.</title>
        <authorList>
            <person name="Brown C.T."/>
            <person name="Hug L.A."/>
            <person name="Thomas B.C."/>
            <person name="Sharon I."/>
            <person name="Castelle C.J."/>
            <person name="Singh A."/>
            <person name="Wilkins M.J."/>
            <person name="Williams K.H."/>
            <person name="Banfield J.F."/>
        </authorList>
    </citation>
    <scope>NUCLEOTIDE SEQUENCE [LARGE SCALE GENOMIC DNA]</scope>
</reference>
<protein>
    <submittedName>
        <fullName evidence="2">Uncharacterized protein</fullName>
    </submittedName>
</protein>
<dbReference type="AlphaFoldDB" id="A0A0G0PW88"/>
<keyword evidence="1" id="KW-0472">Membrane</keyword>
<evidence type="ECO:0000313" key="3">
    <source>
        <dbReference type="Proteomes" id="UP000034793"/>
    </source>
</evidence>
<evidence type="ECO:0000256" key="1">
    <source>
        <dbReference type="SAM" id="Phobius"/>
    </source>
</evidence>
<feature type="transmembrane region" description="Helical" evidence="1">
    <location>
        <begin position="12"/>
        <end position="34"/>
    </location>
</feature>
<keyword evidence="1" id="KW-1133">Transmembrane helix</keyword>
<accession>A0A0G0PW88</accession>
<feature type="transmembrane region" description="Helical" evidence="1">
    <location>
        <begin position="54"/>
        <end position="72"/>
    </location>
</feature>
<organism evidence="2 3">
    <name type="scientific">Candidatus Woesebacteria bacterium GW2011_GWA1_39_8</name>
    <dbReference type="NCBI Taxonomy" id="1618552"/>
    <lineage>
        <taxon>Bacteria</taxon>
        <taxon>Candidatus Woeseibacteriota</taxon>
    </lineage>
</organism>
<name>A0A0G0PW88_9BACT</name>
<evidence type="ECO:0000313" key="2">
    <source>
        <dbReference type="EMBL" id="KKR29401.1"/>
    </source>
</evidence>
<dbReference type="InterPro" id="IPR043716">
    <property type="entry name" value="DUF5657"/>
</dbReference>
<proteinExistence type="predicted"/>